<proteinExistence type="predicted"/>
<dbReference type="OrthoDB" id="9810250at2"/>
<evidence type="ECO:0000313" key="5">
    <source>
        <dbReference type="Proteomes" id="UP000050949"/>
    </source>
</evidence>
<reference evidence="4 5" key="1">
    <citation type="journal article" date="2015" name="Genome Announc.">
        <title>Expanding the biotechnology potential of lactobacilli through comparative genomics of 213 strains and associated genera.</title>
        <authorList>
            <person name="Sun Z."/>
            <person name="Harris H.M."/>
            <person name="McCann A."/>
            <person name="Guo C."/>
            <person name="Argimon S."/>
            <person name="Zhang W."/>
            <person name="Yang X."/>
            <person name="Jeffery I.B."/>
            <person name="Cooney J.C."/>
            <person name="Kagawa T.F."/>
            <person name="Liu W."/>
            <person name="Song Y."/>
            <person name="Salvetti E."/>
            <person name="Wrobel A."/>
            <person name="Rasinkangas P."/>
            <person name="Parkhill J."/>
            <person name="Rea M.C."/>
            <person name="O'Sullivan O."/>
            <person name="Ritari J."/>
            <person name="Douillard F.P."/>
            <person name="Paul Ross R."/>
            <person name="Yang R."/>
            <person name="Briner A.E."/>
            <person name="Felis G.E."/>
            <person name="de Vos W.M."/>
            <person name="Barrangou R."/>
            <person name="Klaenhammer T.R."/>
            <person name="Caufield P.W."/>
            <person name="Cui Y."/>
            <person name="Zhang H."/>
            <person name="O'Toole P.W."/>
        </authorList>
    </citation>
    <scope>NUCLEOTIDE SEQUENCE [LARGE SCALE GENOMIC DNA]</scope>
    <source>
        <strain evidence="4 5">DSM 16991</strain>
    </source>
</reference>
<evidence type="ECO:0000259" key="3">
    <source>
        <dbReference type="PROSITE" id="PS50977"/>
    </source>
</evidence>
<dbReference type="AlphaFoldDB" id="A0A0R1XJL8"/>
<name>A0A0R1XJL8_9LACO</name>
<dbReference type="EMBL" id="AZFW01000011">
    <property type="protein sequence ID" value="KRM29701.1"/>
    <property type="molecule type" value="Genomic_DNA"/>
</dbReference>
<dbReference type="InterPro" id="IPR039532">
    <property type="entry name" value="TetR_C_Firmicutes"/>
</dbReference>
<keyword evidence="1 2" id="KW-0238">DNA-binding</keyword>
<evidence type="ECO:0000256" key="2">
    <source>
        <dbReference type="PROSITE-ProRule" id="PRU00335"/>
    </source>
</evidence>
<dbReference type="GO" id="GO:0003677">
    <property type="term" value="F:DNA binding"/>
    <property type="evidence" value="ECO:0007669"/>
    <property type="project" value="UniProtKB-UniRule"/>
</dbReference>
<protein>
    <submittedName>
        <fullName evidence="4">Transcription regulator</fullName>
    </submittedName>
</protein>
<dbReference type="PROSITE" id="PS50977">
    <property type="entry name" value="HTH_TETR_2"/>
    <property type="match status" value="1"/>
</dbReference>
<accession>A0A0R1XJL8</accession>
<evidence type="ECO:0000313" key="4">
    <source>
        <dbReference type="EMBL" id="KRM29701.1"/>
    </source>
</evidence>
<dbReference type="RefSeq" id="WP_027828353.1">
    <property type="nucleotide sequence ID" value="NZ_AUEH01000018.1"/>
</dbReference>
<feature type="DNA-binding region" description="H-T-H motif" evidence="2">
    <location>
        <begin position="31"/>
        <end position="50"/>
    </location>
</feature>
<dbReference type="Proteomes" id="UP000050949">
    <property type="component" value="Unassembled WGS sequence"/>
</dbReference>
<dbReference type="PATRIC" id="fig|1122147.4.peg.423"/>
<evidence type="ECO:0000256" key="1">
    <source>
        <dbReference type="ARBA" id="ARBA00023125"/>
    </source>
</evidence>
<dbReference type="eggNOG" id="COG1309">
    <property type="taxonomic scope" value="Bacteria"/>
</dbReference>
<dbReference type="SUPFAM" id="SSF46689">
    <property type="entry name" value="Homeodomain-like"/>
    <property type="match status" value="1"/>
</dbReference>
<gene>
    <name evidence="4" type="ORF">FC91_GL000405</name>
</gene>
<comment type="caution">
    <text evidence="4">The sequence shown here is derived from an EMBL/GenBank/DDBJ whole genome shotgun (WGS) entry which is preliminary data.</text>
</comment>
<feature type="domain" description="HTH tetR-type" evidence="3">
    <location>
        <begin position="8"/>
        <end position="68"/>
    </location>
</feature>
<dbReference type="Gene3D" id="1.10.357.10">
    <property type="entry name" value="Tetracycline Repressor, domain 2"/>
    <property type="match status" value="1"/>
</dbReference>
<dbReference type="Pfam" id="PF14278">
    <property type="entry name" value="TetR_C_8"/>
    <property type="match status" value="1"/>
</dbReference>
<dbReference type="InterPro" id="IPR009057">
    <property type="entry name" value="Homeodomain-like_sf"/>
</dbReference>
<dbReference type="InterPro" id="IPR001647">
    <property type="entry name" value="HTH_TetR"/>
</dbReference>
<organism evidence="4 5">
    <name type="scientific">Schleiferilactobacillus harbinensis DSM 16991</name>
    <dbReference type="NCBI Taxonomy" id="1122147"/>
    <lineage>
        <taxon>Bacteria</taxon>
        <taxon>Bacillati</taxon>
        <taxon>Bacillota</taxon>
        <taxon>Bacilli</taxon>
        <taxon>Lactobacillales</taxon>
        <taxon>Lactobacillaceae</taxon>
        <taxon>Schleiferilactobacillus</taxon>
    </lineage>
</organism>
<sequence>MSPQELSRKKLLAIFQALIRLLEDHRMSDISVAVLCREAGVSRTYYYHHFQSYADIIYQENIMSVVQYMRQLPDQGIITTTTMFTRYFELAAQSRDTQLTLVKVGLESSLIHSFESAFEYLVKNDLVVKAHPSRIGKKYWTEFLAGAVVNMAVRWLQTGMGETPAQMGRFVSNFVGLTE</sequence>